<name>A0A728BVQ2_SALER</name>
<accession>A0A728BVQ2</accession>
<evidence type="ECO:0000313" key="2">
    <source>
        <dbReference type="EMBL" id="HAE2423799.1"/>
    </source>
</evidence>
<keyword evidence="1" id="KW-0472">Membrane</keyword>
<organism evidence="2">
    <name type="scientific">Salmonella enterica</name>
    <name type="common">Salmonella choleraesuis</name>
    <dbReference type="NCBI Taxonomy" id="28901"/>
    <lineage>
        <taxon>Bacteria</taxon>
        <taxon>Pseudomonadati</taxon>
        <taxon>Pseudomonadota</taxon>
        <taxon>Gammaproteobacteria</taxon>
        <taxon>Enterobacterales</taxon>
        <taxon>Enterobacteriaceae</taxon>
        <taxon>Salmonella</taxon>
    </lineage>
</organism>
<protein>
    <submittedName>
        <fullName evidence="2">Transcriptional regulator</fullName>
    </submittedName>
</protein>
<sequence>CNKIISIGIPTLFLLIVLFFLAPFI</sequence>
<evidence type="ECO:0000256" key="1">
    <source>
        <dbReference type="SAM" id="Phobius"/>
    </source>
</evidence>
<dbReference type="EMBL" id="DAARHG010000139">
    <property type="protein sequence ID" value="HAE2423799.1"/>
    <property type="molecule type" value="Genomic_DNA"/>
</dbReference>
<reference evidence="2" key="2">
    <citation type="submission" date="2018-07" db="EMBL/GenBank/DDBJ databases">
        <authorList>
            <consortium name="NCBI Pathogen Detection Project"/>
        </authorList>
    </citation>
    <scope>NUCLEOTIDE SEQUENCE</scope>
    <source>
        <strain evidence="3">15-6146</strain>
        <strain evidence="2">15-6162</strain>
    </source>
</reference>
<keyword evidence="1" id="KW-0812">Transmembrane</keyword>
<comment type="caution">
    <text evidence="2">The sequence shown here is derived from an EMBL/GenBank/DDBJ whole genome shotgun (WGS) entry which is preliminary data.</text>
</comment>
<feature type="non-terminal residue" evidence="2">
    <location>
        <position position="1"/>
    </location>
</feature>
<reference evidence="2" key="1">
    <citation type="journal article" date="2018" name="Genome Biol.">
        <title>SKESA: strategic k-mer extension for scrupulous assemblies.</title>
        <authorList>
            <person name="Souvorov A."/>
            <person name="Agarwala R."/>
            <person name="Lipman D.J."/>
        </authorList>
    </citation>
    <scope>NUCLEOTIDE SEQUENCE</scope>
    <source>
        <strain evidence="3">15-6146</strain>
        <strain evidence="2">15-6162</strain>
    </source>
</reference>
<gene>
    <name evidence="2" type="ORF">G3297_003989</name>
    <name evidence="3" type="ORF">G4G35_003636</name>
</gene>
<dbReference type="EMBL" id="DAASDB010000117">
    <property type="protein sequence ID" value="HAE5010397.1"/>
    <property type="molecule type" value="Genomic_DNA"/>
</dbReference>
<proteinExistence type="predicted"/>
<keyword evidence="1" id="KW-1133">Transmembrane helix</keyword>
<feature type="transmembrane region" description="Helical" evidence="1">
    <location>
        <begin position="7"/>
        <end position="24"/>
    </location>
</feature>
<dbReference type="AlphaFoldDB" id="A0A728BVQ2"/>
<evidence type="ECO:0000313" key="3">
    <source>
        <dbReference type="EMBL" id="HAE5010397.1"/>
    </source>
</evidence>